<reference evidence="4 5" key="1">
    <citation type="submission" date="2019-03" db="EMBL/GenBank/DDBJ databases">
        <title>Rhizobium sp. nov., an bacterium isolated from biocrust in Mu Us Desert.</title>
        <authorList>
            <person name="Lixiong L."/>
        </authorList>
    </citation>
    <scope>NUCLEOTIDE SEQUENCE [LARGE SCALE GENOMIC DNA]</scope>
    <source>
        <strain evidence="4 5">SPY-1</strain>
    </source>
</reference>
<dbReference type="PROSITE" id="PS51186">
    <property type="entry name" value="GNAT"/>
    <property type="match status" value="1"/>
</dbReference>
<protein>
    <submittedName>
        <fullName evidence="4">GNAT family N-acetyltransferase</fullName>
    </submittedName>
</protein>
<dbReference type="InterPro" id="IPR000182">
    <property type="entry name" value="GNAT_dom"/>
</dbReference>
<evidence type="ECO:0000313" key="4">
    <source>
        <dbReference type="EMBL" id="TDK29875.1"/>
    </source>
</evidence>
<dbReference type="InterPro" id="IPR050832">
    <property type="entry name" value="Bact_Acetyltransf"/>
</dbReference>
<evidence type="ECO:0000259" key="3">
    <source>
        <dbReference type="PROSITE" id="PS51186"/>
    </source>
</evidence>
<evidence type="ECO:0000313" key="5">
    <source>
        <dbReference type="Proteomes" id="UP000295238"/>
    </source>
</evidence>
<sequence>MSLIFRRAVEADLKAIIELLADDVLGSSREAIGGAIDARYRAAFKEIEADPKQFLCVVEDGHTREVVGTFQLTFIPGLSRGGAKRSQIEAVRVKTDRRGENIGETMFRWAIDYSREHECVLMQLTSDKRRPDAHRFYERLGFEATHEGYKLGLG</sequence>
<dbReference type="OrthoDB" id="9789603at2"/>
<gene>
    <name evidence="4" type="ORF">E2F50_22020</name>
</gene>
<accession>A0A4R5U6L1</accession>
<dbReference type="InterPro" id="IPR016181">
    <property type="entry name" value="Acyl_CoA_acyltransferase"/>
</dbReference>
<evidence type="ECO:0000256" key="2">
    <source>
        <dbReference type="ARBA" id="ARBA00023315"/>
    </source>
</evidence>
<dbReference type="Gene3D" id="3.40.630.30">
    <property type="match status" value="1"/>
</dbReference>
<dbReference type="PANTHER" id="PTHR43877">
    <property type="entry name" value="AMINOALKYLPHOSPHONATE N-ACETYLTRANSFERASE-RELATED-RELATED"/>
    <property type="match status" value="1"/>
</dbReference>
<dbReference type="GO" id="GO:0016747">
    <property type="term" value="F:acyltransferase activity, transferring groups other than amino-acyl groups"/>
    <property type="evidence" value="ECO:0007669"/>
    <property type="project" value="InterPro"/>
</dbReference>
<dbReference type="Proteomes" id="UP000295238">
    <property type="component" value="Unassembled WGS sequence"/>
</dbReference>
<feature type="domain" description="N-acetyltransferase" evidence="3">
    <location>
        <begin position="3"/>
        <end position="154"/>
    </location>
</feature>
<dbReference type="AlphaFoldDB" id="A0A4R5U6L1"/>
<evidence type="ECO:0000256" key="1">
    <source>
        <dbReference type="ARBA" id="ARBA00022679"/>
    </source>
</evidence>
<dbReference type="Pfam" id="PF00583">
    <property type="entry name" value="Acetyltransf_1"/>
    <property type="match status" value="1"/>
</dbReference>
<dbReference type="RefSeq" id="WP_133318341.1">
    <property type="nucleotide sequence ID" value="NZ_SMTL01000009.1"/>
</dbReference>
<keyword evidence="1 4" id="KW-0808">Transferase</keyword>
<keyword evidence="2" id="KW-0012">Acyltransferase</keyword>
<keyword evidence="5" id="KW-1185">Reference proteome</keyword>
<comment type="caution">
    <text evidence="4">The sequence shown here is derived from an EMBL/GenBank/DDBJ whole genome shotgun (WGS) entry which is preliminary data.</text>
</comment>
<organism evidence="4 5">
    <name type="scientific">Rhizobium deserti</name>
    <dbReference type="NCBI Taxonomy" id="2547961"/>
    <lineage>
        <taxon>Bacteria</taxon>
        <taxon>Pseudomonadati</taxon>
        <taxon>Pseudomonadota</taxon>
        <taxon>Alphaproteobacteria</taxon>
        <taxon>Hyphomicrobiales</taxon>
        <taxon>Rhizobiaceae</taxon>
        <taxon>Rhizobium/Agrobacterium group</taxon>
        <taxon>Rhizobium</taxon>
    </lineage>
</organism>
<name>A0A4R5U6L1_9HYPH</name>
<dbReference type="SUPFAM" id="SSF55729">
    <property type="entry name" value="Acyl-CoA N-acyltransferases (Nat)"/>
    <property type="match status" value="1"/>
</dbReference>
<proteinExistence type="predicted"/>
<dbReference type="EMBL" id="SMTL01000009">
    <property type="protein sequence ID" value="TDK29875.1"/>
    <property type="molecule type" value="Genomic_DNA"/>
</dbReference>